<gene>
    <name evidence="4" type="primary">rpl39e</name>
    <name evidence="5" type="ORF">J9259_04520</name>
    <name evidence="6" type="ORF">KIY12_01205</name>
</gene>
<dbReference type="InterPro" id="IPR023626">
    <property type="entry name" value="Ribosomal_eL39_dom_sf"/>
</dbReference>
<evidence type="ECO:0000313" key="6">
    <source>
        <dbReference type="EMBL" id="MBX8643337.1"/>
    </source>
</evidence>
<reference evidence="5" key="1">
    <citation type="submission" date="2021-04" db="EMBL/GenBank/DDBJ databases">
        <title>Genomic insights into ecological role and evolution of a novel Thermoplasmata order Candidatus Sysuiplasmatales.</title>
        <authorList>
            <person name="Yuan Y."/>
        </authorList>
    </citation>
    <scope>NUCLEOTIDE SEQUENCE</scope>
    <source>
        <strain evidence="6">TUT19-bin139</strain>
        <strain evidence="5">YP2-bin.285</strain>
    </source>
</reference>
<dbReference type="Pfam" id="PF00832">
    <property type="entry name" value="Ribosomal_L39"/>
    <property type="match status" value="1"/>
</dbReference>
<dbReference type="GO" id="GO:1990904">
    <property type="term" value="C:ribonucleoprotein complex"/>
    <property type="evidence" value="ECO:0007669"/>
    <property type="project" value="UniProtKB-KW"/>
</dbReference>
<evidence type="ECO:0000256" key="3">
    <source>
        <dbReference type="ARBA" id="ARBA00023274"/>
    </source>
</evidence>
<name>A0A8J8CB52_9ARCH</name>
<protein>
    <recommendedName>
        <fullName evidence="4">Large ribosomal subunit protein eL39</fullName>
    </recommendedName>
</protein>
<dbReference type="Gene3D" id="1.10.1620.10">
    <property type="entry name" value="Ribosomal protein L39e"/>
    <property type="match status" value="1"/>
</dbReference>
<dbReference type="EMBL" id="JAHEAC010000004">
    <property type="protein sequence ID" value="MBX8643337.1"/>
    <property type="molecule type" value="Genomic_DNA"/>
</dbReference>
<dbReference type="InterPro" id="IPR000077">
    <property type="entry name" value="Ribosomal_eL39"/>
</dbReference>
<dbReference type="HAMAP" id="MF_00629">
    <property type="entry name" value="Ribosomal_eL39"/>
    <property type="match status" value="1"/>
</dbReference>
<evidence type="ECO:0000256" key="2">
    <source>
        <dbReference type="ARBA" id="ARBA00022980"/>
    </source>
</evidence>
<dbReference type="Proteomes" id="UP000716004">
    <property type="component" value="Unassembled WGS sequence"/>
</dbReference>
<accession>A0A8J8CB52</accession>
<proteinExistence type="inferred from homology"/>
<dbReference type="Proteomes" id="UP000750197">
    <property type="component" value="Unassembled WGS sequence"/>
</dbReference>
<comment type="similarity">
    <text evidence="1 4">Belongs to the eukaryotic ribosomal protein eL39 family.</text>
</comment>
<sequence>MARNKHFARKIRLLKAGRINSRVPHWVMMKTNRNVLRQPKRRTWNRGRAKR</sequence>
<organism evidence="5 7">
    <name type="scientific">Candidatus Sysuiplasma superficiale</name>
    <dbReference type="NCBI Taxonomy" id="2823368"/>
    <lineage>
        <taxon>Archaea</taxon>
        <taxon>Methanobacteriati</taxon>
        <taxon>Thermoplasmatota</taxon>
        <taxon>Thermoplasmata</taxon>
        <taxon>Candidatus Sysuiplasmatales</taxon>
        <taxon>Candidatus Sysuiplasmataceae</taxon>
        <taxon>Candidatus Sysuiplasma</taxon>
    </lineage>
</organism>
<dbReference type="GO" id="GO:0006412">
    <property type="term" value="P:translation"/>
    <property type="evidence" value="ECO:0007669"/>
    <property type="project" value="UniProtKB-UniRule"/>
</dbReference>
<evidence type="ECO:0000313" key="7">
    <source>
        <dbReference type="Proteomes" id="UP000716004"/>
    </source>
</evidence>
<dbReference type="AlphaFoldDB" id="A0A8J8CB52"/>
<dbReference type="NCBIfam" id="NF002316">
    <property type="entry name" value="PRK01242.1"/>
    <property type="match status" value="1"/>
</dbReference>
<dbReference type="GO" id="GO:0003735">
    <property type="term" value="F:structural constituent of ribosome"/>
    <property type="evidence" value="ECO:0007669"/>
    <property type="project" value="InterPro"/>
</dbReference>
<dbReference type="SUPFAM" id="SSF48662">
    <property type="entry name" value="Ribosomal protein L39e"/>
    <property type="match status" value="1"/>
</dbReference>
<dbReference type="GO" id="GO:0005840">
    <property type="term" value="C:ribosome"/>
    <property type="evidence" value="ECO:0007669"/>
    <property type="project" value="UniProtKB-KW"/>
</dbReference>
<evidence type="ECO:0000256" key="1">
    <source>
        <dbReference type="ARBA" id="ARBA00009339"/>
    </source>
</evidence>
<keyword evidence="2 4" id="KW-0689">Ribosomal protein</keyword>
<keyword evidence="3 4" id="KW-0687">Ribonucleoprotein</keyword>
<dbReference type="EMBL" id="JAGVSJ010000008">
    <property type="protein sequence ID" value="MBX8631769.1"/>
    <property type="molecule type" value="Genomic_DNA"/>
</dbReference>
<comment type="caution">
    <text evidence="5">The sequence shown here is derived from an EMBL/GenBank/DDBJ whole genome shotgun (WGS) entry which is preliminary data.</text>
</comment>
<evidence type="ECO:0000313" key="5">
    <source>
        <dbReference type="EMBL" id="MBX8631769.1"/>
    </source>
</evidence>
<evidence type="ECO:0000256" key="4">
    <source>
        <dbReference type="HAMAP-Rule" id="MF_00629"/>
    </source>
</evidence>